<protein>
    <recommendedName>
        <fullName evidence="3">DUF3319 domain-containing protein</fullName>
    </recommendedName>
</protein>
<accession>A0A2S7VJZ0</accession>
<reference evidence="1 2" key="1">
    <citation type="submission" date="2016-12" db="EMBL/GenBank/DDBJ databases">
        <title>Diversity of luminous bacteria.</title>
        <authorList>
            <person name="Yoshizawa S."/>
            <person name="Kogure K."/>
        </authorList>
    </citation>
    <scope>NUCLEOTIDE SEQUENCE [LARGE SCALE GENOMIC DNA]</scope>
    <source>
        <strain evidence="1 2">LC1-200</strain>
    </source>
</reference>
<dbReference type="Pfam" id="PF11782">
    <property type="entry name" value="DUF3319"/>
    <property type="match status" value="1"/>
</dbReference>
<evidence type="ECO:0008006" key="3">
    <source>
        <dbReference type="Google" id="ProtNLM"/>
    </source>
</evidence>
<sequence>MKKRIFHRGYTIENTTGVTNEWKSAIKGNPISGTLTEIKKSVDWWLDMSTFIHPQKFSSQSSKPVSNGSSENYRGFIIRNDTGKPNEWYLLLRGQLLKGNATSIKQYLDKVIEKQSNAQ</sequence>
<evidence type="ECO:0000313" key="2">
    <source>
        <dbReference type="Proteomes" id="UP000238730"/>
    </source>
</evidence>
<dbReference type="OrthoDB" id="5872855at2"/>
<name>A0A2S7VJZ0_PHOAN</name>
<dbReference type="EMBL" id="MSCJ01000003">
    <property type="protein sequence ID" value="PQJ62368.1"/>
    <property type="molecule type" value="Genomic_DNA"/>
</dbReference>
<evidence type="ECO:0000313" key="1">
    <source>
        <dbReference type="EMBL" id="PQJ62368.1"/>
    </source>
</evidence>
<dbReference type="RefSeq" id="WP_105062179.1">
    <property type="nucleotide sequence ID" value="NZ_MSCJ01000003.1"/>
</dbReference>
<proteinExistence type="predicted"/>
<organism evidence="1 2">
    <name type="scientific">Photobacterium angustum</name>
    <dbReference type="NCBI Taxonomy" id="661"/>
    <lineage>
        <taxon>Bacteria</taxon>
        <taxon>Pseudomonadati</taxon>
        <taxon>Pseudomonadota</taxon>
        <taxon>Gammaproteobacteria</taxon>
        <taxon>Vibrionales</taxon>
        <taxon>Vibrionaceae</taxon>
        <taxon>Photobacterium</taxon>
    </lineage>
</organism>
<dbReference type="Proteomes" id="UP000238730">
    <property type="component" value="Unassembled WGS sequence"/>
</dbReference>
<gene>
    <name evidence="1" type="ORF">BTO08_19225</name>
</gene>
<dbReference type="AlphaFoldDB" id="A0A2S7VJZ0"/>
<dbReference type="InterPro" id="IPR021753">
    <property type="entry name" value="DUF3319"/>
</dbReference>
<comment type="caution">
    <text evidence="1">The sequence shown here is derived from an EMBL/GenBank/DDBJ whole genome shotgun (WGS) entry which is preliminary data.</text>
</comment>